<comment type="caution">
    <text evidence="11">The sequence shown here is derived from an EMBL/GenBank/DDBJ whole genome shotgun (WGS) entry which is preliminary data.</text>
</comment>
<dbReference type="PANTHER" id="PTHR34597:SF3">
    <property type="entry name" value="OUTER MEMBRANE TRANSPORTER CDIB"/>
    <property type="match status" value="1"/>
</dbReference>
<evidence type="ECO:0000256" key="2">
    <source>
        <dbReference type="ARBA" id="ARBA00009055"/>
    </source>
</evidence>
<dbReference type="Gene3D" id="2.40.160.50">
    <property type="entry name" value="membrane protein fhac: a member of the omp85/tpsb transporter family"/>
    <property type="match status" value="1"/>
</dbReference>
<dbReference type="Pfam" id="PF08479">
    <property type="entry name" value="POTRA_2"/>
    <property type="match status" value="1"/>
</dbReference>
<evidence type="ECO:0000313" key="12">
    <source>
        <dbReference type="Proteomes" id="UP000185557"/>
    </source>
</evidence>
<dbReference type="GO" id="GO:0008320">
    <property type="term" value="F:protein transmembrane transporter activity"/>
    <property type="evidence" value="ECO:0007669"/>
    <property type="project" value="TreeGrafter"/>
</dbReference>
<proteinExistence type="inferred from homology"/>
<evidence type="ECO:0000256" key="4">
    <source>
        <dbReference type="ARBA" id="ARBA00022452"/>
    </source>
</evidence>
<dbReference type="InterPro" id="IPR013686">
    <property type="entry name" value="Polypept-transport_assoc_ShlB"/>
</dbReference>
<dbReference type="AlphaFoldDB" id="A0A1U7IY65"/>
<dbReference type="Proteomes" id="UP000185557">
    <property type="component" value="Unassembled WGS sequence"/>
</dbReference>
<evidence type="ECO:0000256" key="9">
    <source>
        <dbReference type="SAM" id="MobiDB-lite"/>
    </source>
</evidence>
<feature type="region of interest" description="Disordered" evidence="9">
    <location>
        <begin position="1"/>
        <end position="62"/>
    </location>
</feature>
<feature type="domain" description="POTRA" evidence="10">
    <location>
        <begin position="66"/>
        <end position="141"/>
    </location>
</feature>
<name>A0A1U7IY65_9CYAN</name>
<sequence>MIVSLALDLGAQAQTPPGSPLPEPTEPTRPAPLNPPLPEPIPPEEPLLRPETTPEESAPPTEELVFTVDRIEVVGNTVLDSEIAALVEPLEGNALSLADLLGLRTAITELYQSNGYVTSGAFLPTNQDLGSGVVQIQVIEGGVETIQVNGLGRLREGYVRDRIALATQSPLQIAQIEDALRLLQIDPLLERVDAELTAGSRPGQNILILDVAEADPLSAAITLDNSQSSSIGSWQAEAQVQHRNVLGLGDAASLRYGHTEGLNLYELRYGLPLNARDGTLQLRYENVSSRIVTPQFVDAGIRSNSQTLALSLRQPLSRSISQEFALGLAFDLRESRSFILNDIPFSFSIGPENGVAKVSALRFSQDWLARDLRRVVAARSQFSLGLGLFDATVNDSGTDGRFFAWLGQFQWVERVSPNLLLVSRVNAQLTPNSLLPLERFSVGGQDTVRGYAQNQIVTDNAVIGSVELRIPLSATPNQLLLIPFVDAGTGWNTLTESPTPSVLLGTGLGVQWQPIPTASLGFTYGIPLIGVLNRGNSWQENGFYFTFTYQPL</sequence>
<dbReference type="PANTHER" id="PTHR34597">
    <property type="entry name" value="SLR1661 PROTEIN"/>
    <property type="match status" value="1"/>
</dbReference>
<evidence type="ECO:0000256" key="7">
    <source>
        <dbReference type="ARBA" id="ARBA00023136"/>
    </source>
</evidence>
<protein>
    <recommendedName>
        <fullName evidence="10">POTRA domain-containing protein</fullName>
    </recommendedName>
</protein>
<dbReference type="EMBL" id="MRCG01000032">
    <property type="protein sequence ID" value="OKH43546.1"/>
    <property type="molecule type" value="Genomic_DNA"/>
</dbReference>
<feature type="compositionally biased region" description="Low complexity" evidence="9">
    <location>
        <begin position="49"/>
        <end position="62"/>
    </location>
</feature>
<comment type="similarity">
    <text evidence="2">Belongs to the TPS (TC 1.B.20) family.</text>
</comment>
<dbReference type="GO" id="GO:0046819">
    <property type="term" value="P:protein secretion by the type V secretion system"/>
    <property type="evidence" value="ECO:0007669"/>
    <property type="project" value="TreeGrafter"/>
</dbReference>
<dbReference type="Gene3D" id="3.10.20.310">
    <property type="entry name" value="membrane protein fhac"/>
    <property type="match status" value="1"/>
</dbReference>
<evidence type="ECO:0000256" key="1">
    <source>
        <dbReference type="ARBA" id="ARBA00004442"/>
    </source>
</evidence>
<dbReference type="PROSITE" id="PS51779">
    <property type="entry name" value="POTRA"/>
    <property type="match status" value="1"/>
</dbReference>
<keyword evidence="3" id="KW-0813">Transport</keyword>
<comment type="subcellular location">
    <subcellularLocation>
        <location evidence="1">Cell outer membrane</location>
    </subcellularLocation>
</comment>
<evidence type="ECO:0000256" key="6">
    <source>
        <dbReference type="ARBA" id="ARBA00022927"/>
    </source>
</evidence>
<accession>A0A1U7IY65</accession>
<feature type="compositionally biased region" description="Pro residues" evidence="9">
    <location>
        <begin position="17"/>
        <end position="45"/>
    </location>
</feature>
<organism evidence="11 12">
    <name type="scientific">Phormidium tenue NIES-30</name>
    <dbReference type="NCBI Taxonomy" id="549789"/>
    <lineage>
        <taxon>Bacteria</taxon>
        <taxon>Bacillati</taxon>
        <taxon>Cyanobacteriota</taxon>
        <taxon>Cyanophyceae</taxon>
        <taxon>Oscillatoriophycideae</taxon>
        <taxon>Oscillatoriales</taxon>
        <taxon>Oscillatoriaceae</taxon>
        <taxon>Phormidium</taxon>
    </lineage>
</organism>
<dbReference type="InterPro" id="IPR034746">
    <property type="entry name" value="POTRA"/>
</dbReference>
<dbReference type="InterPro" id="IPR051544">
    <property type="entry name" value="TPS_OM_transporter"/>
</dbReference>
<reference evidence="11 12" key="1">
    <citation type="submission" date="2016-11" db="EMBL/GenBank/DDBJ databases">
        <title>Draft Genome Sequences of Nine Cyanobacterial Strains from Diverse Habitats.</title>
        <authorList>
            <person name="Zhu T."/>
            <person name="Hou S."/>
            <person name="Lu X."/>
            <person name="Hess W.R."/>
        </authorList>
    </citation>
    <scope>NUCLEOTIDE SEQUENCE [LARGE SCALE GENOMIC DNA]</scope>
    <source>
        <strain evidence="11 12">NIES-30</strain>
    </source>
</reference>
<evidence type="ECO:0000259" key="10">
    <source>
        <dbReference type="PROSITE" id="PS51779"/>
    </source>
</evidence>
<gene>
    <name evidence="11" type="ORF">NIES30_24650</name>
</gene>
<evidence type="ECO:0000256" key="3">
    <source>
        <dbReference type="ARBA" id="ARBA00022448"/>
    </source>
</evidence>
<dbReference type="GO" id="GO:0098046">
    <property type="term" value="C:type V protein secretion system complex"/>
    <property type="evidence" value="ECO:0007669"/>
    <property type="project" value="TreeGrafter"/>
</dbReference>
<evidence type="ECO:0000313" key="11">
    <source>
        <dbReference type="EMBL" id="OKH43546.1"/>
    </source>
</evidence>
<dbReference type="STRING" id="549789.NIES30_24650"/>
<dbReference type="GO" id="GO:0009279">
    <property type="term" value="C:cell outer membrane"/>
    <property type="evidence" value="ECO:0007669"/>
    <property type="project" value="UniProtKB-SubCell"/>
</dbReference>
<keyword evidence="7" id="KW-0472">Membrane</keyword>
<dbReference type="InterPro" id="IPR005565">
    <property type="entry name" value="Hemolysn_activator_HlyB_C"/>
</dbReference>
<keyword evidence="12" id="KW-1185">Reference proteome</keyword>
<keyword evidence="4" id="KW-1134">Transmembrane beta strand</keyword>
<evidence type="ECO:0000256" key="5">
    <source>
        <dbReference type="ARBA" id="ARBA00022692"/>
    </source>
</evidence>
<keyword evidence="5" id="KW-0812">Transmembrane</keyword>
<keyword evidence="6" id="KW-0653">Protein transport</keyword>
<keyword evidence="8" id="KW-0998">Cell outer membrane</keyword>
<evidence type="ECO:0000256" key="8">
    <source>
        <dbReference type="ARBA" id="ARBA00023237"/>
    </source>
</evidence>
<dbReference type="Pfam" id="PF03865">
    <property type="entry name" value="ShlB"/>
    <property type="match status" value="1"/>
</dbReference>